<evidence type="ECO:0000256" key="1">
    <source>
        <dbReference type="SAM" id="MobiDB-lite"/>
    </source>
</evidence>
<keyword evidence="2" id="KW-1185">Reference proteome</keyword>
<feature type="compositionally biased region" description="Basic and acidic residues" evidence="1">
    <location>
        <begin position="161"/>
        <end position="179"/>
    </location>
</feature>
<protein>
    <submittedName>
        <fullName evidence="3">Muscle M-line assembly protein unc-89-like isoform X2</fullName>
    </submittedName>
</protein>
<name>A0ABM0M7T8_SACKO</name>
<feature type="region of interest" description="Disordered" evidence="1">
    <location>
        <begin position="584"/>
        <end position="798"/>
    </location>
</feature>
<feature type="compositionally biased region" description="Polar residues" evidence="1">
    <location>
        <begin position="633"/>
        <end position="645"/>
    </location>
</feature>
<evidence type="ECO:0000313" key="2">
    <source>
        <dbReference type="Proteomes" id="UP000694865"/>
    </source>
</evidence>
<dbReference type="RefSeq" id="XP_006816079.1">
    <property type="nucleotide sequence ID" value="XM_006816016.1"/>
</dbReference>
<feature type="compositionally biased region" description="Polar residues" evidence="1">
    <location>
        <begin position="719"/>
        <end position="735"/>
    </location>
</feature>
<feature type="region of interest" description="Disordered" evidence="1">
    <location>
        <begin position="875"/>
        <end position="931"/>
    </location>
</feature>
<feature type="compositionally biased region" description="Basic and acidic residues" evidence="1">
    <location>
        <begin position="217"/>
        <end position="250"/>
    </location>
</feature>
<feature type="compositionally biased region" description="Low complexity" evidence="1">
    <location>
        <begin position="191"/>
        <end position="204"/>
    </location>
</feature>
<feature type="compositionally biased region" description="Polar residues" evidence="1">
    <location>
        <begin position="846"/>
        <end position="855"/>
    </location>
</feature>
<dbReference type="Proteomes" id="UP000694865">
    <property type="component" value="Unplaced"/>
</dbReference>
<reference evidence="3" key="1">
    <citation type="submission" date="2025-08" db="UniProtKB">
        <authorList>
            <consortium name="RefSeq"/>
        </authorList>
    </citation>
    <scope>IDENTIFICATION</scope>
    <source>
        <tissue evidence="3">Testes</tissue>
    </source>
</reference>
<feature type="region of interest" description="Disordered" evidence="1">
    <location>
        <begin position="456"/>
        <end position="483"/>
    </location>
</feature>
<dbReference type="GeneID" id="100378763"/>
<organism evidence="2 3">
    <name type="scientific">Saccoglossus kowalevskii</name>
    <name type="common">Acorn worm</name>
    <dbReference type="NCBI Taxonomy" id="10224"/>
    <lineage>
        <taxon>Eukaryota</taxon>
        <taxon>Metazoa</taxon>
        <taxon>Hemichordata</taxon>
        <taxon>Enteropneusta</taxon>
        <taxon>Harrimaniidae</taxon>
        <taxon>Saccoglossus</taxon>
    </lineage>
</organism>
<feature type="compositionally biased region" description="Basic and acidic residues" evidence="1">
    <location>
        <begin position="592"/>
        <end position="611"/>
    </location>
</feature>
<accession>A0ABM0M7T8</accession>
<feature type="compositionally biased region" description="Basic and acidic residues" evidence="1">
    <location>
        <begin position="661"/>
        <end position="681"/>
    </location>
</feature>
<feature type="compositionally biased region" description="Basic and acidic residues" evidence="1">
    <location>
        <begin position="458"/>
        <end position="483"/>
    </location>
</feature>
<feature type="region of interest" description="Disordered" evidence="1">
    <location>
        <begin position="138"/>
        <end position="400"/>
    </location>
</feature>
<feature type="compositionally biased region" description="Basic and acidic residues" evidence="1">
    <location>
        <begin position="21"/>
        <end position="30"/>
    </location>
</feature>
<feature type="compositionally biased region" description="Basic and acidic residues" evidence="1">
    <location>
        <begin position="824"/>
        <end position="836"/>
    </location>
</feature>
<feature type="compositionally biased region" description="Basic and acidic residues" evidence="1">
    <location>
        <begin position="362"/>
        <end position="386"/>
    </location>
</feature>
<gene>
    <name evidence="3" type="primary">LOC100378763</name>
</gene>
<feature type="compositionally biased region" description="Basic and acidic residues" evidence="1">
    <location>
        <begin position="736"/>
        <end position="754"/>
    </location>
</feature>
<feature type="compositionally biased region" description="Polar residues" evidence="1">
    <location>
        <begin position="282"/>
        <end position="302"/>
    </location>
</feature>
<proteinExistence type="predicted"/>
<feature type="region of interest" description="Disordered" evidence="1">
    <location>
        <begin position="824"/>
        <end position="859"/>
    </location>
</feature>
<feature type="compositionally biased region" description="Basic and acidic residues" evidence="1">
    <location>
        <begin position="258"/>
        <end position="281"/>
    </location>
</feature>
<feature type="compositionally biased region" description="Basic and acidic residues" evidence="1">
    <location>
        <begin position="100"/>
        <end position="111"/>
    </location>
</feature>
<evidence type="ECO:0000313" key="3">
    <source>
        <dbReference type="RefSeq" id="XP_006816079.1"/>
    </source>
</evidence>
<sequence length="931" mass="105760">MADDSETLDEVFSKYGHSSKKSKEEKEKPSEFVSQLQERAKGKKAERSSEGDVSPQKRARHTDEKEEVITVEMKQKEEDEVVDFSLIKRSNTLDIDMLKSRADLRKKGTLKDRRKPSRPSSLYVPKDYEMNVQLLSDAIFRDSTQPKPLKVDDDDDDDNDEKEKKDEEKTLLDLQEPGKLKKPPPGAIPSPFLLPGLGAGFPPLKKTQPKVPVAKSPTEKAGSEPKVLDEKTKKPVVPERHKGSTKETKTIKKPSVKKQNEKKMFEVEKTNEKTSKEHDKPNQLSPLCSPTGSSNVLLSSIHSPHPAMNTSKKRDPPPKPLKPLKKPPMPEKKKETDVNSTEVDSSIHSLKIVLPPVDSQETIEKKEEKGNEQKEQHSPPKEKAQIEHNSTPEEICNKEKKTLTIEEKRIFKNSSTKEETREIQSPVEVNIIKTMELEKDVLPKKEFNILKIVDTEDEKERENKAETEKYANEKEIDEPKENEVFLADLEDEENISQKIEDDKEDKLIIEKQNKFSEKKTTDDVKKIVKIEHNGEIEKEEKEKENIATTKLRTLDDEEHKEKFTKEEKTKEVLVIEKSVKFPKSLKTETISNEEKGPGKEVTVKKNSEELKSPSWMTETKLISPRASLKPLEKSTTPSIQDNSAGPSWLQEARAKQRANRAKLDEKTDDGKDNSKSVHSDIEVNGFSSTDTKLTRKLPPIIPKPLSPRILSPSEPKIASPSNSEMSSPTESQVMSSREKQVLSPKYTEDNKELSTPKGIPQWKQELAKRRQESLSTGKKTTPVIIPAKKDPSTPMKTTLPQWQLDLAAKKKTNKTSTLDKYLVEDKEDNEPAWKKEAAKRRKQRQSMSSLETSSPVIVDKEADIPVWKKELMQRRRKSDIIIKSSSKDSNPTTPDKPAWMKNLCMTANKDSPSKEFENQLCGKSDDEGETA</sequence>
<feature type="compositionally biased region" description="Basic and acidic residues" evidence="1">
    <location>
        <begin position="328"/>
        <end position="337"/>
    </location>
</feature>
<feature type="compositionally biased region" description="Basic and acidic residues" evidence="1">
    <location>
        <begin position="61"/>
        <end position="72"/>
    </location>
</feature>
<feature type="compositionally biased region" description="Basic and acidic residues" evidence="1">
    <location>
        <begin position="38"/>
        <end position="50"/>
    </location>
</feature>
<feature type="compositionally biased region" description="Polar residues" evidence="1">
    <location>
        <begin position="338"/>
        <end position="348"/>
    </location>
</feature>
<feature type="region of interest" description="Disordered" evidence="1">
    <location>
        <begin position="100"/>
        <end position="125"/>
    </location>
</feature>
<feature type="region of interest" description="Disordered" evidence="1">
    <location>
        <begin position="1"/>
        <end position="72"/>
    </location>
</feature>